<feature type="transmembrane region" description="Helical" evidence="1">
    <location>
        <begin position="71"/>
        <end position="91"/>
    </location>
</feature>
<sequence>MNPSSRALHGIGLLLLAVACFATLDATTKLISTGVPLAMALWVRYLFQAVSTSVVLLPTRGKTLFHTRRPGLHALRALLLLSCSAFAFMSFKHMPVGEVTAIVMLTPLVMTLVAATALRERISPARWLCAGGGFAGALAVIQPGSDVFDWTLLMPLGALATNTGFQIVTSRLARTDDPGTMHFYTGAVGALVASAALPFAWQPLGSGVLWALLLLVGLVSTVGHFLLILAYRRAPVALLTPWLYAQIGFATLAGWLVFRHAPDALAVGGIAAIATCGALGTWLSGREHAARLAGAGSACRA</sequence>
<feature type="transmembrane region" description="Helical" evidence="1">
    <location>
        <begin position="150"/>
        <end position="169"/>
    </location>
</feature>
<feature type="transmembrane region" description="Helical" evidence="1">
    <location>
        <begin position="264"/>
        <end position="283"/>
    </location>
</feature>
<organism evidence="3 4">
    <name type="scientific">Azohydromonas lata</name>
    <dbReference type="NCBI Taxonomy" id="45677"/>
    <lineage>
        <taxon>Bacteria</taxon>
        <taxon>Pseudomonadati</taxon>
        <taxon>Pseudomonadota</taxon>
        <taxon>Betaproteobacteria</taxon>
        <taxon>Burkholderiales</taxon>
        <taxon>Sphaerotilaceae</taxon>
        <taxon>Azohydromonas</taxon>
    </lineage>
</organism>
<evidence type="ECO:0000256" key="1">
    <source>
        <dbReference type="SAM" id="Phobius"/>
    </source>
</evidence>
<accession>A0ABU5IAJ9</accession>
<dbReference type="PANTHER" id="PTHR22911">
    <property type="entry name" value="ACYL-MALONYL CONDENSING ENZYME-RELATED"/>
    <property type="match status" value="1"/>
</dbReference>
<evidence type="ECO:0000313" key="3">
    <source>
        <dbReference type="EMBL" id="MDZ5456134.1"/>
    </source>
</evidence>
<dbReference type="PROSITE" id="PS51257">
    <property type="entry name" value="PROKAR_LIPOPROTEIN"/>
    <property type="match status" value="1"/>
</dbReference>
<dbReference type="InterPro" id="IPR037185">
    <property type="entry name" value="EmrE-like"/>
</dbReference>
<protein>
    <submittedName>
        <fullName evidence="3">DMT family transporter</fullName>
    </submittedName>
</protein>
<keyword evidence="4" id="KW-1185">Reference proteome</keyword>
<comment type="caution">
    <text evidence="3">The sequence shown here is derived from an EMBL/GenBank/DDBJ whole genome shotgun (WGS) entry which is preliminary data.</text>
</comment>
<dbReference type="EMBL" id="JAXOJX010000006">
    <property type="protein sequence ID" value="MDZ5456134.1"/>
    <property type="molecule type" value="Genomic_DNA"/>
</dbReference>
<gene>
    <name evidence="3" type="ORF">SM757_06070</name>
</gene>
<dbReference type="Pfam" id="PF00892">
    <property type="entry name" value="EamA"/>
    <property type="match status" value="1"/>
</dbReference>
<feature type="transmembrane region" description="Helical" evidence="1">
    <location>
        <begin position="97"/>
        <end position="118"/>
    </location>
</feature>
<feature type="transmembrane region" description="Helical" evidence="1">
    <location>
        <begin position="236"/>
        <end position="258"/>
    </location>
</feature>
<proteinExistence type="predicted"/>
<keyword evidence="1" id="KW-1133">Transmembrane helix</keyword>
<name>A0ABU5IAJ9_9BURK</name>
<evidence type="ECO:0000259" key="2">
    <source>
        <dbReference type="Pfam" id="PF00892"/>
    </source>
</evidence>
<reference evidence="3 4" key="1">
    <citation type="submission" date="2023-11" db="EMBL/GenBank/DDBJ databases">
        <title>Draft genome of Azohydromonas lata strain H1 (DSM1123), a polyhydroxyalkanoate producer.</title>
        <authorList>
            <person name="Traversa D."/>
            <person name="D'Addabbo P."/>
            <person name="Pazzani C."/>
            <person name="Manzari C."/>
            <person name="Chiara M."/>
            <person name="Scrascia M."/>
        </authorList>
    </citation>
    <scope>NUCLEOTIDE SEQUENCE [LARGE SCALE GENOMIC DNA]</scope>
    <source>
        <strain evidence="3 4">H1</strain>
    </source>
</reference>
<evidence type="ECO:0000313" key="4">
    <source>
        <dbReference type="Proteomes" id="UP001293718"/>
    </source>
</evidence>
<feature type="transmembrane region" description="Helical" evidence="1">
    <location>
        <begin position="125"/>
        <end position="144"/>
    </location>
</feature>
<dbReference type="InterPro" id="IPR000620">
    <property type="entry name" value="EamA_dom"/>
</dbReference>
<dbReference type="PANTHER" id="PTHR22911:SF103">
    <property type="entry name" value="BLR2811 PROTEIN"/>
    <property type="match status" value="1"/>
</dbReference>
<feature type="domain" description="EamA" evidence="2">
    <location>
        <begin position="10"/>
        <end position="140"/>
    </location>
</feature>
<dbReference type="Proteomes" id="UP001293718">
    <property type="component" value="Unassembled WGS sequence"/>
</dbReference>
<feature type="transmembrane region" description="Helical" evidence="1">
    <location>
        <begin position="207"/>
        <end position="229"/>
    </location>
</feature>
<dbReference type="SUPFAM" id="SSF103481">
    <property type="entry name" value="Multidrug resistance efflux transporter EmrE"/>
    <property type="match status" value="2"/>
</dbReference>
<feature type="transmembrane region" description="Helical" evidence="1">
    <location>
        <begin position="42"/>
        <end position="59"/>
    </location>
</feature>
<keyword evidence="1" id="KW-0812">Transmembrane</keyword>
<dbReference type="RefSeq" id="WP_322464777.1">
    <property type="nucleotide sequence ID" value="NZ_JAXOJX010000006.1"/>
</dbReference>
<feature type="transmembrane region" description="Helical" evidence="1">
    <location>
        <begin position="181"/>
        <end position="201"/>
    </location>
</feature>
<keyword evidence="1" id="KW-0472">Membrane</keyword>